<feature type="transmembrane region" description="Helical" evidence="2">
    <location>
        <begin position="61"/>
        <end position="79"/>
    </location>
</feature>
<reference evidence="3" key="1">
    <citation type="submission" date="2022-06" db="EMBL/GenBank/DDBJ databases">
        <title>Genome Sequence of Candolleomyces eurysporus.</title>
        <authorList>
            <person name="Buettner E."/>
        </authorList>
    </citation>
    <scope>NUCLEOTIDE SEQUENCE</scope>
    <source>
        <strain evidence="3">VTCC 930004</strain>
    </source>
</reference>
<dbReference type="AlphaFoldDB" id="A0A9W8MNP1"/>
<sequence>MDEEEEEEEEESEGPSKLKRARQDEDEPLKFQFKEPEAEERQIATNRRVGRFNMEPRTKSIAWGLAAFAVGMGAVSFLPNLF</sequence>
<keyword evidence="2" id="KW-0472">Membrane</keyword>
<evidence type="ECO:0000256" key="1">
    <source>
        <dbReference type="SAM" id="MobiDB-lite"/>
    </source>
</evidence>
<proteinExistence type="predicted"/>
<gene>
    <name evidence="3" type="ORF">H1R20_g425</name>
</gene>
<protein>
    <submittedName>
        <fullName evidence="3">Uncharacterized protein</fullName>
    </submittedName>
</protein>
<comment type="caution">
    <text evidence="3">The sequence shown here is derived from an EMBL/GenBank/DDBJ whole genome shotgun (WGS) entry which is preliminary data.</text>
</comment>
<evidence type="ECO:0000256" key="2">
    <source>
        <dbReference type="SAM" id="Phobius"/>
    </source>
</evidence>
<name>A0A9W8MNP1_9AGAR</name>
<feature type="region of interest" description="Disordered" evidence="1">
    <location>
        <begin position="1"/>
        <end position="30"/>
    </location>
</feature>
<keyword evidence="2" id="KW-1133">Transmembrane helix</keyword>
<evidence type="ECO:0000313" key="3">
    <source>
        <dbReference type="EMBL" id="KAJ2936667.1"/>
    </source>
</evidence>
<accession>A0A9W8MNP1</accession>
<feature type="non-terminal residue" evidence="3">
    <location>
        <position position="82"/>
    </location>
</feature>
<organism evidence="3 4">
    <name type="scientific">Candolleomyces eurysporus</name>
    <dbReference type="NCBI Taxonomy" id="2828524"/>
    <lineage>
        <taxon>Eukaryota</taxon>
        <taxon>Fungi</taxon>
        <taxon>Dikarya</taxon>
        <taxon>Basidiomycota</taxon>
        <taxon>Agaricomycotina</taxon>
        <taxon>Agaricomycetes</taxon>
        <taxon>Agaricomycetidae</taxon>
        <taxon>Agaricales</taxon>
        <taxon>Agaricineae</taxon>
        <taxon>Psathyrellaceae</taxon>
        <taxon>Candolleomyces</taxon>
    </lineage>
</organism>
<dbReference type="EMBL" id="JANBPK010000031">
    <property type="protein sequence ID" value="KAJ2936667.1"/>
    <property type="molecule type" value="Genomic_DNA"/>
</dbReference>
<evidence type="ECO:0000313" key="4">
    <source>
        <dbReference type="Proteomes" id="UP001140091"/>
    </source>
</evidence>
<dbReference type="Proteomes" id="UP001140091">
    <property type="component" value="Unassembled WGS sequence"/>
</dbReference>
<dbReference type="OrthoDB" id="5346159at2759"/>
<keyword evidence="2" id="KW-0812">Transmembrane</keyword>
<feature type="compositionally biased region" description="Acidic residues" evidence="1">
    <location>
        <begin position="1"/>
        <end position="13"/>
    </location>
</feature>
<keyword evidence="4" id="KW-1185">Reference proteome</keyword>